<feature type="compositionally biased region" description="Polar residues" evidence="1">
    <location>
        <begin position="1017"/>
        <end position="1026"/>
    </location>
</feature>
<dbReference type="STRING" id="5286.A0A0K3C890"/>
<dbReference type="InterPro" id="IPR002156">
    <property type="entry name" value="RNaseH_domain"/>
</dbReference>
<evidence type="ECO:0000313" key="4">
    <source>
        <dbReference type="EMBL" id="CTR05078.1"/>
    </source>
</evidence>
<feature type="region of interest" description="Disordered" evidence="1">
    <location>
        <begin position="53"/>
        <end position="100"/>
    </location>
</feature>
<dbReference type="Proteomes" id="UP000199069">
    <property type="component" value="Unassembled WGS sequence"/>
</dbReference>
<dbReference type="SUPFAM" id="SSF56672">
    <property type="entry name" value="DNA/RNA polymerases"/>
    <property type="match status" value="1"/>
</dbReference>
<dbReference type="InterPro" id="IPR036397">
    <property type="entry name" value="RNaseH_sf"/>
</dbReference>
<feature type="region of interest" description="Disordered" evidence="1">
    <location>
        <begin position="1795"/>
        <end position="1838"/>
    </location>
</feature>
<dbReference type="CDD" id="cd09276">
    <property type="entry name" value="Rnase_HI_RT_non_LTR"/>
    <property type="match status" value="1"/>
</dbReference>
<feature type="region of interest" description="Disordered" evidence="1">
    <location>
        <begin position="1017"/>
        <end position="1036"/>
    </location>
</feature>
<feature type="region of interest" description="Disordered" evidence="1">
    <location>
        <begin position="1987"/>
        <end position="2008"/>
    </location>
</feature>
<dbReference type="Gene3D" id="3.30.420.10">
    <property type="entry name" value="Ribonuclease H-like superfamily/Ribonuclease H"/>
    <property type="match status" value="1"/>
</dbReference>
<feature type="domain" description="RNase H type-1" evidence="3">
    <location>
        <begin position="1609"/>
        <end position="1764"/>
    </location>
</feature>
<feature type="region of interest" description="Disordered" evidence="1">
    <location>
        <begin position="1055"/>
        <end position="1109"/>
    </location>
</feature>
<feature type="compositionally biased region" description="Basic and acidic residues" evidence="1">
    <location>
        <begin position="383"/>
        <end position="400"/>
    </location>
</feature>
<feature type="region of interest" description="Disordered" evidence="1">
    <location>
        <begin position="125"/>
        <end position="189"/>
    </location>
</feature>
<dbReference type="InterPro" id="IPR012337">
    <property type="entry name" value="RNaseH-like_sf"/>
</dbReference>
<evidence type="ECO:0000259" key="2">
    <source>
        <dbReference type="PROSITE" id="PS50878"/>
    </source>
</evidence>
<feature type="region of interest" description="Disordered" evidence="1">
    <location>
        <begin position="492"/>
        <end position="552"/>
    </location>
</feature>
<feature type="compositionally biased region" description="Polar residues" evidence="1">
    <location>
        <begin position="533"/>
        <end position="549"/>
    </location>
</feature>
<feature type="compositionally biased region" description="Low complexity" evidence="1">
    <location>
        <begin position="125"/>
        <end position="134"/>
    </location>
</feature>
<dbReference type="PROSITE" id="PS50879">
    <property type="entry name" value="RNASE_H_1"/>
    <property type="match status" value="1"/>
</dbReference>
<evidence type="ECO:0000313" key="5">
    <source>
        <dbReference type="Proteomes" id="UP000199069"/>
    </source>
</evidence>
<dbReference type="Pfam" id="PF14529">
    <property type="entry name" value="Exo_endo_phos_2"/>
    <property type="match status" value="1"/>
</dbReference>
<keyword evidence="5" id="KW-1185">Reference proteome</keyword>
<gene>
    <name evidence="4" type="primary">FGENESH: predicted gene_2.108</name>
    <name evidence="4" type="ORF">BN2166_0009390</name>
</gene>
<evidence type="ECO:0000259" key="3">
    <source>
        <dbReference type="PROSITE" id="PS50879"/>
    </source>
</evidence>
<feature type="region of interest" description="Disordered" evidence="1">
    <location>
        <begin position="342"/>
        <end position="439"/>
    </location>
</feature>
<feature type="domain" description="Reverse transcriptase" evidence="2">
    <location>
        <begin position="1263"/>
        <end position="1538"/>
    </location>
</feature>
<feature type="compositionally biased region" description="Low complexity" evidence="1">
    <location>
        <begin position="428"/>
        <end position="437"/>
    </location>
</feature>
<dbReference type="InterPro" id="IPR043502">
    <property type="entry name" value="DNA/RNA_pol_sf"/>
</dbReference>
<sequence>MPLAGPVQAALRRVGVQVQALQAALSELEGRGLGCPTLLKAAKLLRDEYESLASAAPTTPRPAATTRTTAPTPAKTAPFSTTTTSKLTRNDATTPPSPPVLTLEAVDERIQAQVQPLRTKLKSLKASLSAAAATPPTPPTTPPQPRDDDYDAADRSFAEVAAAPPLSTPWPRPSPVPAPPKRSAAEPTEPASHLIHLYAQPNLTVARVRQTLGVPISIPTRQTRKGDVLLHLPTAAAASLLRSTAAAAGFSPATALALFGLVVHGVPRVDKAEEELIEAVEKRVGEVGGVRSVRALPARKAGAPFGSYVVVLWNNEHVSTLLSDNGRLWLAPTVCARCERAKGKKEMTHEEKSAEMAKTSVGEARTALAGVKSMEKGPAGGQEPKKRERGEEKEAKDKPARANLAKSGGGSLATSPSLVGNGCNAPITTTTTSSTPTNPFEPVLPPELSDFSIERSAHDNFGAVLEENVIPAGAMRQQVSHPQVEYAPPALHAPAKSSGVEARVSEDPSPLAETKDAPFSPSLQAPTNDLYRTDSTPLTGASAPSTSGMNLVGESPLSPTIAARRQDHPTPSYLESEFTSGIWSHGERAGEEGAKGKVMSRARQVAVPAAKEELRTKESQTLTITSYNINRSEENLLRLRKKPHLLTTDLLLLQEPPRPLKPFDDPNWRLVTPPPTSLPDGEPAPIRNLILLSTCLGPATATQVAVDSGDVVAVDVELLRGETIRIVSVYNPCNERGKEVRYLPYNTSVSNVLPPLLASTPASSLVVVAGDFNLSHPDWDELVGEPDEAAEEAVRTFIHHNLTHYLPPNTITHHPYNQQHRSKPLDLVLGSLRAEDRVVSCGLADDLESGSDHRPLRLVLALETPTHTPPPQRAFRRTDPDILERAFLDATSLLPTSPLLTPADIDERAERLTDVLQIAISAATPFSRARAGRVVPWWDEELAKASKSTRKVANRAFRLRGIAGRQGEVEFAEREKRRRRNEMKSMMRTKKERWEERELAEVKEATLWTAVKKRISGTSTANTSTPPLRKEDGTYATSPLDKLNLLRPLLLPTVPPIAPNTPADAQQPAARPPTQPPLVRNPDIPNLHWPEPQPSKAGEGRSISGVQTATTKKALATTRLATMATAEASAKARPASISGEAEGGGKGEGMKPRAELVPEGEERQQVRSLQSYRNLREATHPSTSGIEARFCEDNPNSAELAEDVPDKSPTTTLPWPELHECEVESAIRQARPFAACGPDDVPNHVLQLLLPHLLPHLVPLYCASLALGHVPRSWRDASCVVLRKPKKPDYREPKAYRLIAFERCVAKGLERVVAARLSHLAEVYGMLPRSHFGGRKRQSAEDAVVCVVDESKSQWRNGNAVVGLALDVSKAFPSVQTERLMTNLKSRGLPNPACAWIRSFLSERSCTLQLEGIVSETIEWTSGLPQGSLLSPILFLTYNAPLLDTCETTTTCGFGWIDDVNVLAWGKTVEEAVSAMNELVPKLESWFDAHSSAFEPTKTEATIFLPSARTMPKKPPPVILRGHHIEFKPSLAMLGTKLDSRLSFRDHVTTCAARASVSTTAISLLARSRAGLVPKWARQLVTACVLPRLMWAAAAWADPARGKEKARELPGSLLVYTDGSMGDGGLVGAGVAARLWDGGKVRLAEKEEVEIELWQRERKGMGQLQTVYAGELEGLRLALSSLLVTPIADTPLSVLISLDNTSALTHSTDPTPSSGQHLRLAIRKAFEHLKRTRKDLVVSLSWSPGHVGIEGNEAADVEVKEAVREQEESAKEREERKELKTHLKGRLAFVPAMAELSSGSESEASDWEEAKPRARHLAKSSHLSKPPPSAARKAGNDAGFPATTSALWTAHKWAAIERWNAEWASSTLPRPLANVVKVASTAHKYYDGLSRRQATLLCRLRTDASLLNEHRARFDPSRSDLCDCGEVESREHFLIACPLYEAARHSFFKHIRLRQTPTIALLLGNDDFRSPLLDFIAATGRFARLTEPTKDEQREEDIKEGEKQFGAQ</sequence>
<feature type="compositionally biased region" description="Pro residues" evidence="1">
    <location>
        <begin position="166"/>
        <end position="180"/>
    </location>
</feature>
<dbReference type="PROSITE" id="PS50878">
    <property type="entry name" value="RT_POL"/>
    <property type="match status" value="1"/>
</dbReference>
<feature type="compositionally biased region" description="Basic and acidic residues" evidence="1">
    <location>
        <begin position="1143"/>
        <end position="1165"/>
    </location>
</feature>
<dbReference type="Pfam" id="PF00078">
    <property type="entry name" value="RVT_1"/>
    <property type="match status" value="1"/>
</dbReference>
<feature type="region of interest" description="Disordered" evidence="1">
    <location>
        <begin position="1126"/>
        <end position="1190"/>
    </location>
</feature>
<dbReference type="InterPro" id="IPR005135">
    <property type="entry name" value="Endo/exonuclease/phosphatase"/>
</dbReference>
<organism evidence="4 5">
    <name type="scientific">Rhodotorula toruloides</name>
    <name type="common">Yeast</name>
    <name type="synonym">Rhodosporidium toruloides</name>
    <dbReference type="NCBI Taxonomy" id="5286"/>
    <lineage>
        <taxon>Eukaryota</taxon>
        <taxon>Fungi</taxon>
        <taxon>Dikarya</taxon>
        <taxon>Basidiomycota</taxon>
        <taxon>Pucciniomycotina</taxon>
        <taxon>Microbotryomycetes</taxon>
        <taxon>Sporidiobolales</taxon>
        <taxon>Sporidiobolaceae</taxon>
        <taxon>Rhodotorula</taxon>
    </lineage>
</organism>
<dbReference type="EMBL" id="CWKI01000002">
    <property type="protein sequence ID" value="CTR05078.1"/>
    <property type="molecule type" value="Genomic_DNA"/>
</dbReference>
<feature type="compositionally biased region" description="Basic and acidic residues" evidence="1">
    <location>
        <begin position="342"/>
        <end position="355"/>
    </location>
</feature>
<dbReference type="PANTHER" id="PTHR33481:SF1">
    <property type="entry name" value="ENDONUCLEASE_EXONUCLEASE_PHOSPHATASE DOMAIN-CONTAINING PROTEIN-RELATED"/>
    <property type="match status" value="1"/>
</dbReference>
<dbReference type="SUPFAM" id="SSF56219">
    <property type="entry name" value="DNase I-like"/>
    <property type="match status" value="1"/>
</dbReference>
<dbReference type="InterPro" id="IPR036691">
    <property type="entry name" value="Endo/exonu/phosph_ase_sf"/>
</dbReference>
<dbReference type="PANTHER" id="PTHR33481">
    <property type="entry name" value="REVERSE TRANSCRIPTASE"/>
    <property type="match status" value="1"/>
</dbReference>
<evidence type="ECO:0000256" key="1">
    <source>
        <dbReference type="SAM" id="MobiDB-lite"/>
    </source>
</evidence>
<reference evidence="4 5" key="1">
    <citation type="submission" date="2015-07" db="EMBL/GenBank/DDBJ databases">
        <authorList>
            <person name="Cajimat M.N.B."/>
            <person name="Milazzo M.L."/>
            <person name="Fulhorst C.F."/>
        </authorList>
    </citation>
    <scope>NUCLEOTIDE SEQUENCE [LARGE SCALE GENOMIC DNA]</scope>
    <source>
        <strain evidence="4">Single colony</strain>
    </source>
</reference>
<accession>A0A0K3C890</accession>
<feature type="compositionally biased region" description="Pro residues" evidence="1">
    <location>
        <begin position="135"/>
        <end position="144"/>
    </location>
</feature>
<dbReference type="InterPro" id="IPR000477">
    <property type="entry name" value="RT_dom"/>
</dbReference>
<dbReference type="SUPFAM" id="SSF53098">
    <property type="entry name" value="Ribonuclease H-like"/>
    <property type="match status" value="1"/>
</dbReference>
<dbReference type="GO" id="GO:0003676">
    <property type="term" value="F:nucleic acid binding"/>
    <property type="evidence" value="ECO:0007669"/>
    <property type="project" value="InterPro"/>
</dbReference>
<protein>
    <submittedName>
        <fullName evidence="4">BY PROTMAP: gi|342320065|gb|EGU12008.1| Pol-like protein [Rhodotorula glutinis ATCC 204091]</fullName>
    </submittedName>
</protein>
<dbReference type="GO" id="GO:0004523">
    <property type="term" value="F:RNA-DNA hybrid ribonuclease activity"/>
    <property type="evidence" value="ECO:0007669"/>
    <property type="project" value="InterPro"/>
</dbReference>
<name>A0A0K3C890_RHOTO</name>
<dbReference type="Gene3D" id="3.60.10.10">
    <property type="entry name" value="Endonuclease/exonuclease/phosphatase"/>
    <property type="match status" value="1"/>
</dbReference>
<proteinExistence type="predicted"/>
<feature type="compositionally biased region" description="Low complexity" evidence="1">
    <location>
        <begin position="53"/>
        <end position="87"/>
    </location>
</feature>